<dbReference type="InterPro" id="IPR050509">
    <property type="entry name" value="CoA-transferase_III"/>
</dbReference>
<sequence>MSSASAPLCAGLSVVELAVGTSELGFGAAAGVPGMILAGLGAEVVRVVGEPVPIDAEVPWGRVWHRHKRIVRAERDETAALLRAADVALVYGSEEIVEGRGLGYRDLAPHNAGLIYARCRPSRTSGGAVADYGLAVEARAGFCTQLSGHRPGPIFVDARAAAGGTASLLLTSVFALLGRRARTGAGGWAETSLYDGLLATLGCMIGRSERAAADVEYYWEHGSTFPNFLYRCADGELLQVWFGGKGMYEAVIRVLGDEPSAEGYYTDQMTGKLGDRARRWTEFFATRPRADWVERLRAAGVACEPVLGPGEVLADPHLAEIGLSATESIDGREIVTIGNPIRIRARAASPDAGLAASTAESAGRAVESAGRAAESTEPGTESAERAAEFAEPGTESAEPAAEFAGGVAESVPNRSESAALPAESAVRAAEPAVPDGDVLAGLKVVDFSAFVAGPLAAEILADLGADVIKVEPPDGEAMRAAAYAVAACQRGKRSLALDLNAPGAGPVVERLLAGADVVVHNFRVGVAERLGIGEDTVARLNPRAVYCHASAFGAVGPRAKAPGNDALMQAVTGFERAIGGAGNDPIAATWIPLDMAGGWLAAAGTLAGLYGRAAHGHGYGVVTSLLAAGMLPHSGVYLSDGEPVRGPALDAAQTGYGPGYRLYAGSDGEWFALVVPDHDGWRRLTELPEAAGLPGEYAPLRGGAADAAARAAEPILERAFATAPAAVWAERLRGLGLLAEPVEPLDRDGFRRAVLDDPVNRQQGRVLAYRTADWGFFEQIGPLLRYGPAAAHGPRPMLPGIGEHSTEVLTELGFSADEVEQLLAAKVARQSDAV</sequence>
<evidence type="ECO:0000313" key="3">
    <source>
        <dbReference type="Proteomes" id="UP000431401"/>
    </source>
</evidence>
<dbReference type="InterPro" id="IPR003673">
    <property type="entry name" value="CoA-Trfase_fam_III"/>
</dbReference>
<comment type="caution">
    <text evidence="2">The sequence shown here is derived from an EMBL/GenBank/DDBJ whole genome shotgun (WGS) entry which is preliminary data.</text>
</comment>
<dbReference type="Gene3D" id="3.30.1540.10">
    <property type="entry name" value="formyl-coa transferase, domain 3"/>
    <property type="match status" value="2"/>
</dbReference>
<reference evidence="2 3" key="1">
    <citation type="submission" date="2019-10" db="EMBL/GenBank/DDBJ databases">
        <title>Nocardia macrotermitis sp. nov. and Nocardia aurantia sp. nov., isolated from the gut of fungus growing-termite Macrotermes natalensis.</title>
        <authorList>
            <person name="Benndorf R."/>
            <person name="Schwitalla J."/>
            <person name="Martin K."/>
            <person name="De Beer W."/>
            <person name="Kaster A.-K."/>
            <person name="Vollmers J."/>
            <person name="Poulsen M."/>
            <person name="Beemelmanns C."/>
        </authorList>
    </citation>
    <scope>NUCLEOTIDE SEQUENCE [LARGE SCALE GENOMIC DNA]</scope>
    <source>
        <strain evidence="2 3">RB56</strain>
    </source>
</reference>
<dbReference type="GO" id="GO:0033608">
    <property type="term" value="F:formyl-CoA transferase activity"/>
    <property type="evidence" value="ECO:0007669"/>
    <property type="project" value="UniProtKB-EC"/>
</dbReference>
<gene>
    <name evidence="2" type="primary">frc_1</name>
    <name evidence="2" type="ORF">NRB56_17680</name>
</gene>
<dbReference type="AlphaFoldDB" id="A0A7K0DK80"/>
<dbReference type="PANTHER" id="PTHR48228:SF5">
    <property type="entry name" value="ALPHA-METHYLACYL-COA RACEMASE"/>
    <property type="match status" value="1"/>
</dbReference>
<dbReference type="EC" id="2.8.3.16" evidence="2"/>
<dbReference type="Pfam" id="PF02515">
    <property type="entry name" value="CoA_transf_3"/>
    <property type="match status" value="2"/>
</dbReference>
<dbReference type="SUPFAM" id="SSF89796">
    <property type="entry name" value="CoA-transferase family III (CaiB/BaiF)"/>
    <property type="match status" value="2"/>
</dbReference>
<dbReference type="InterPro" id="IPR044855">
    <property type="entry name" value="CoA-Trfase_III_dom3_sf"/>
</dbReference>
<dbReference type="EMBL" id="WEGI01000003">
    <property type="protein sequence ID" value="MQY26206.1"/>
    <property type="molecule type" value="Genomic_DNA"/>
</dbReference>
<keyword evidence="2" id="KW-0808">Transferase</keyword>
<evidence type="ECO:0000256" key="1">
    <source>
        <dbReference type="SAM" id="MobiDB-lite"/>
    </source>
</evidence>
<dbReference type="PANTHER" id="PTHR48228">
    <property type="entry name" value="SUCCINYL-COA--D-CITRAMALATE COA-TRANSFERASE"/>
    <property type="match status" value="1"/>
</dbReference>
<dbReference type="Gene3D" id="3.40.50.10540">
    <property type="entry name" value="Crotonobetainyl-coa:carnitine coa-transferase, domain 1"/>
    <property type="match status" value="2"/>
</dbReference>
<protein>
    <submittedName>
        <fullName evidence="2">Formyl-CoA:oxalate CoA-transferase</fullName>
        <ecNumber evidence="2">2.8.3.16</ecNumber>
    </submittedName>
</protein>
<dbReference type="RefSeq" id="WP_319942730.1">
    <property type="nucleotide sequence ID" value="NZ_WEGI01000003.1"/>
</dbReference>
<keyword evidence="3" id="KW-1185">Reference proteome</keyword>
<name>A0A7K0DK80_9NOCA</name>
<accession>A0A7K0DK80</accession>
<evidence type="ECO:0000313" key="2">
    <source>
        <dbReference type="EMBL" id="MQY26206.1"/>
    </source>
</evidence>
<feature type="region of interest" description="Disordered" evidence="1">
    <location>
        <begin position="348"/>
        <end position="401"/>
    </location>
</feature>
<proteinExistence type="predicted"/>
<dbReference type="InterPro" id="IPR023606">
    <property type="entry name" value="CoA-Trfase_III_dom_1_sf"/>
</dbReference>
<organism evidence="2 3">
    <name type="scientific">Nocardia aurantia</name>
    <dbReference type="NCBI Taxonomy" id="2585199"/>
    <lineage>
        <taxon>Bacteria</taxon>
        <taxon>Bacillati</taxon>
        <taxon>Actinomycetota</taxon>
        <taxon>Actinomycetes</taxon>
        <taxon>Mycobacteriales</taxon>
        <taxon>Nocardiaceae</taxon>
        <taxon>Nocardia</taxon>
    </lineage>
</organism>
<dbReference type="Proteomes" id="UP000431401">
    <property type="component" value="Unassembled WGS sequence"/>
</dbReference>